<feature type="compositionally biased region" description="Polar residues" evidence="8">
    <location>
        <begin position="882"/>
        <end position="912"/>
    </location>
</feature>
<evidence type="ECO:0000256" key="7">
    <source>
        <dbReference type="ARBA" id="ARBA00023242"/>
    </source>
</evidence>
<accession>M2R217</accession>
<feature type="compositionally biased region" description="Polar residues" evidence="8">
    <location>
        <begin position="286"/>
        <end position="307"/>
    </location>
</feature>
<feature type="region of interest" description="Disordered" evidence="8">
    <location>
        <begin position="447"/>
        <end position="763"/>
    </location>
</feature>
<evidence type="ECO:0000256" key="2">
    <source>
        <dbReference type="ARBA" id="ARBA00004186"/>
    </source>
</evidence>
<feature type="region of interest" description="Disordered" evidence="8">
    <location>
        <begin position="822"/>
        <end position="854"/>
    </location>
</feature>
<keyword evidence="4" id="KW-0963">Cytoplasm</keyword>
<evidence type="ECO:0000256" key="3">
    <source>
        <dbReference type="ARBA" id="ARBA00010042"/>
    </source>
</evidence>
<dbReference type="PANTHER" id="PTHR13142">
    <property type="entry name" value="INNER CENTROMERE PROTEIN"/>
    <property type="match status" value="1"/>
</dbReference>
<feature type="domain" description="Inner centromere protein ARK-binding" evidence="9">
    <location>
        <begin position="1291"/>
        <end position="1347"/>
    </location>
</feature>
<name>M2R217_CERS8</name>
<feature type="region of interest" description="Disordered" evidence="8">
    <location>
        <begin position="121"/>
        <end position="154"/>
    </location>
</feature>
<feature type="compositionally biased region" description="Polar residues" evidence="8">
    <location>
        <begin position="685"/>
        <end position="699"/>
    </location>
</feature>
<feature type="compositionally biased region" description="Basic and acidic residues" evidence="8">
    <location>
        <begin position="560"/>
        <end position="573"/>
    </location>
</feature>
<evidence type="ECO:0000256" key="4">
    <source>
        <dbReference type="ARBA" id="ARBA00022490"/>
    </source>
</evidence>
<feature type="compositionally biased region" description="Polar residues" evidence="8">
    <location>
        <begin position="121"/>
        <end position="137"/>
    </location>
</feature>
<feature type="compositionally biased region" description="Low complexity" evidence="8">
    <location>
        <begin position="250"/>
        <end position="261"/>
    </location>
</feature>
<evidence type="ECO:0000256" key="1">
    <source>
        <dbReference type="ARBA" id="ARBA00004123"/>
    </source>
</evidence>
<keyword evidence="6" id="KW-0206">Cytoskeleton</keyword>
<dbReference type="Gene3D" id="6.10.250.2990">
    <property type="match status" value="1"/>
</dbReference>
<dbReference type="STRING" id="914234.M2R217"/>
<feature type="compositionally biased region" description="Polar residues" evidence="8">
    <location>
        <begin position="828"/>
        <end position="843"/>
    </location>
</feature>
<feature type="compositionally biased region" description="Low complexity" evidence="8">
    <location>
        <begin position="592"/>
        <end position="608"/>
    </location>
</feature>
<evidence type="ECO:0000259" key="9">
    <source>
        <dbReference type="Pfam" id="PF03941"/>
    </source>
</evidence>
<proteinExistence type="inferred from homology"/>
<keyword evidence="11" id="KW-1185">Reference proteome</keyword>
<feature type="compositionally biased region" description="Basic and acidic residues" evidence="8">
    <location>
        <begin position="490"/>
        <end position="519"/>
    </location>
</feature>
<evidence type="ECO:0000256" key="6">
    <source>
        <dbReference type="ARBA" id="ARBA00023212"/>
    </source>
</evidence>
<keyword evidence="5" id="KW-0159">Chromosome partition</keyword>
<dbReference type="GO" id="GO:0005634">
    <property type="term" value="C:nucleus"/>
    <property type="evidence" value="ECO:0007669"/>
    <property type="project" value="UniProtKB-SubCell"/>
</dbReference>
<keyword evidence="7" id="KW-0539">Nucleus</keyword>
<reference evidence="10 11" key="1">
    <citation type="journal article" date="2012" name="Proc. Natl. Acad. Sci. U.S.A.">
        <title>Comparative genomics of Ceriporiopsis subvermispora and Phanerochaete chrysosporium provide insight into selective ligninolysis.</title>
        <authorList>
            <person name="Fernandez-Fueyo E."/>
            <person name="Ruiz-Duenas F.J."/>
            <person name="Ferreira P."/>
            <person name="Floudas D."/>
            <person name="Hibbett D.S."/>
            <person name="Canessa P."/>
            <person name="Larrondo L.F."/>
            <person name="James T.Y."/>
            <person name="Seelenfreund D."/>
            <person name="Lobos S."/>
            <person name="Polanco R."/>
            <person name="Tello M."/>
            <person name="Honda Y."/>
            <person name="Watanabe T."/>
            <person name="Watanabe T."/>
            <person name="Ryu J.S."/>
            <person name="Kubicek C.P."/>
            <person name="Schmoll M."/>
            <person name="Gaskell J."/>
            <person name="Hammel K.E."/>
            <person name="St John F.J."/>
            <person name="Vanden Wymelenberg A."/>
            <person name="Sabat G."/>
            <person name="Splinter BonDurant S."/>
            <person name="Syed K."/>
            <person name="Yadav J.S."/>
            <person name="Doddapaneni H."/>
            <person name="Subramanian V."/>
            <person name="Lavin J.L."/>
            <person name="Oguiza J.A."/>
            <person name="Perez G."/>
            <person name="Pisabarro A.G."/>
            <person name="Ramirez L."/>
            <person name="Santoyo F."/>
            <person name="Master E."/>
            <person name="Coutinho P.M."/>
            <person name="Henrissat B."/>
            <person name="Lombard V."/>
            <person name="Magnuson J.K."/>
            <person name="Kuees U."/>
            <person name="Hori C."/>
            <person name="Igarashi K."/>
            <person name="Samejima M."/>
            <person name="Held B.W."/>
            <person name="Barry K.W."/>
            <person name="LaButti K.M."/>
            <person name="Lapidus A."/>
            <person name="Lindquist E.A."/>
            <person name="Lucas S.M."/>
            <person name="Riley R."/>
            <person name="Salamov A.A."/>
            <person name="Hoffmeister D."/>
            <person name="Schwenk D."/>
            <person name="Hadar Y."/>
            <person name="Yarden O."/>
            <person name="de Vries R.P."/>
            <person name="Wiebenga A."/>
            <person name="Stenlid J."/>
            <person name="Eastwood D."/>
            <person name="Grigoriev I.V."/>
            <person name="Berka R.M."/>
            <person name="Blanchette R.A."/>
            <person name="Kersten P."/>
            <person name="Martinez A.T."/>
            <person name="Vicuna R."/>
            <person name="Cullen D."/>
        </authorList>
    </citation>
    <scope>NUCLEOTIDE SEQUENCE [LARGE SCALE GENOMIC DNA]</scope>
    <source>
        <strain evidence="10 11">B</strain>
    </source>
</reference>
<comment type="subcellular location">
    <subcellularLocation>
        <location evidence="2">Cytoplasm</location>
        <location evidence="2">Cytoskeleton</location>
        <location evidence="2">Spindle</location>
    </subcellularLocation>
    <subcellularLocation>
        <location evidence="1">Nucleus</location>
    </subcellularLocation>
</comment>
<evidence type="ECO:0000313" key="10">
    <source>
        <dbReference type="EMBL" id="EMD32287.1"/>
    </source>
</evidence>
<feature type="compositionally biased region" description="Low complexity" evidence="8">
    <location>
        <begin position="726"/>
        <end position="736"/>
    </location>
</feature>
<feature type="compositionally biased region" description="Low complexity" evidence="8">
    <location>
        <begin position="700"/>
        <end position="709"/>
    </location>
</feature>
<dbReference type="GO" id="GO:0007059">
    <property type="term" value="P:chromosome segregation"/>
    <property type="evidence" value="ECO:0007669"/>
    <property type="project" value="UniProtKB-KW"/>
</dbReference>
<dbReference type="GO" id="GO:0005819">
    <property type="term" value="C:spindle"/>
    <property type="evidence" value="ECO:0007669"/>
    <property type="project" value="UniProtKB-SubCell"/>
</dbReference>
<feature type="region of interest" description="Disordered" evidence="8">
    <location>
        <begin position="870"/>
        <end position="914"/>
    </location>
</feature>
<feature type="compositionally biased region" description="Polar residues" evidence="8">
    <location>
        <begin position="1217"/>
        <end position="1236"/>
    </location>
</feature>
<protein>
    <recommendedName>
        <fullName evidence="9">Inner centromere protein ARK-binding domain-containing protein</fullName>
    </recommendedName>
</protein>
<feature type="compositionally biased region" description="Polar residues" evidence="8">
    <location>
        <begin position="451"/>
        <end position="461"/>
    </location>
</feature>
<dbReference type="OrthoDB" id="6123at2759"/>
<sequence length="1384" mass="149156">MDVSNPGDAGVIAWCNKMRFTMARDPGRQFMAQHIQDVHDFLDSYLEEVLLGPSPSTSSLADLMKTPGRKKAASTKPEPVYATKPKLPKVNLFNASSEENIDEQENLIPPSKHHDVFTQPKSIKQSSTSSARLTSPLTDIGPVPHKESRLPGAHSKPNRVVAIEDSPTSKPARYLSITDVHDDGQTLPEPADVAMGDTRSSIEVEHSADQALQAPVTHAKELSIIAEDDEFVEGVHESMVEHRADKATEETTQPPESTSSQARVDHGKLSLQSAEQPAAEGDDTTWESPQQPDMASTSTQTFHSITLSSSKESVTVASSSDSIPAPSPHFREPQSSTEEQDTHTGPLPSTSSTHDFAIRTSNSQSEDIVVPIRDAMPTRTPGLARKPSMPQFTGLPAPSPLRKSMRVPQDAIVPTNMTTTYAAAPPMPGGKRSSWLVKAREAHAMEGTGKRLSTLNSTQGASGLLGTKRKSGDMLGAPTPPSTSGLVAKAADDTERAFKLRKLDEQPQGERRRPSREEQSENTSGQSEVPTQAVRAQSPPPTTNLAKPSVEDDPDAMTVTHEDEVMNRFRKTMEGLGARSGKSVGKSLGGTAAAALAEARAAAEARVAQRNQNDTGSLDPITAEDAQTEPAPAVPRRSSRDVSIISHGRKGSDGGEDRRLSMSDLISTSEKGKEGQTVEDKQTARPATSRTSPDSKPQESANTSTSTTPPNSPPASRKPSFTAPTAPVFSKPKPVFVAPPPPAPAPAQTSRPPAPATGSGADFSFKLPAPHLFSLPATTLGIPASMPSSSSQGGLHLKPGGLSAQSSKASIFSDGIFDKEDDIPAWMPSTQDTEYSIGPSQLKATPRDSLDEDDSWHVDDKFAANQMWTPFGFTSGDKDDTMTWSTLPSRSTSQKGGDTGPVQPTENLTKTSYHGDDTEAMDARQVEQDIAQHTATSAFDFASIAQEQAQIDEQVDEDEAADMGMEIDEVADEADEVGSDLENIILNGQPTVSLVQPSSQPESTRARSHSQQSNASTTSSSQSQMGFFGQASKLVNSVLGGSKKGKAEPVKSLQLAAAVAKKQQEELEKKTARLKEMENRRQLAMQRKAEEDKARVVEEERKIKEENERRKREREEHTEKKPVRGPAKKADDDNAKKRKLTVESDKKAESKKPPSKDKKDAVPPRIGKPGPSAPGSAAKTGMAPKSNLRQPAGPSHTATTTHHATNVASSSSAKPVPTSTTKAKTIKPTASSSNIKIVSKAAAKAPARDEDEAQPSQLVQSQMANRVKAQIHAAQPQSQPPITSESIELPDINSEYSDSEDEDRPRTFDPPEWAQSPELRNALQQQSTMNPDDIFGRIGPLRMEEIFRTRQSRFRARTSSANWTGTDQLTAEEEREYARRMGFR</sequence>
<feature type="compositionally biased region" description="Polar residues" evidence="8">
    <location>
        <begin position="988"/>
        <end position="1003"/>
    </location>
</feature>
<comment type="similarity">
    <text evidence="3">Belongs to the INCENP family.</text>
</comment>
<feature type="compositionally biased region" description="Basic and acidic residues" evidence="8">
    <location>
        <begin position="240"/>
        <end position="249"/>
    </location>
</feature>
<organism evidence="10 11">
    <name type="scientific">Ceriporiopsis subvermispora (strain B)</name>
    <name type="common">White-rot fungus</name>
    <name type="synonym">Gelatoporia subvermispora</name>
    <dbReference type="NCBI Taxonomy" id="914234"/>
    <lineage>
        <taxon>Eukaryota</taxon>
        <taxon>Fungi</taxon>
        <taxon>Dikarya</taxon>
        <taxon>Basidiomycota</taxon>
        <taxon>Agaricomycotina</taxon>
        <taxon>Agaricomycetes</taxon>
        <taxon>Polyporales</taxon>
        <taxon>Gelatoporiaceae</taxon>
        <taxon>Gelatoporia</taxon>
    </lineage>
</organism>
<dbReference type="Proteomes" id="UP000016930">
    <property type="component" value="Unassembled WGS sequence"/>
</dbReference>
<feature type="region of interest" description="Disordered" evidence="8">
    <location>
        <begin position="988"/>
        <end position="1025"/>
    </location>
</feature>
<dbReference type="EMBL" id="KB445812">
    <property type="protein sequence ID" value="EMD32287.1"/>
    <property type="molecule type" value="Genomic_DNA"/>
</dbReference>
<feature type="compositionally biased region" description="Low complexity" evidence="8">
    <location>
        <begin position="308"/>
        <end position="324"/>
    </location>
</feature>
<feature type="compositionally biased region" description="Low complexity" evidence="8">
    <location>
        <begin position="1195"/>
        <end position="1213"/>
    </location>
</feature>
<feature type="compositionally biased region" description="Polar residues" evidence="8">
    <location>
        <begin position="1275"/>
        <end position="1286"/>
    </location>
</feature>
<feature type="region of interest" description="Disordered" evidence="8">
    <location>
        <begin position="240"/>
        <end position="355"/>
    </location>
</feature>
<dbReference type="HOGENOM" id="CLU_273322_0_0_1"/>
<evidence type="ECO:0000313" key="11">
    <source>
        <dbReference type="Proteomes" id="UP000016930"/>
    </source>
</evidence>
<feature type="compositionally biased region" description="Polar residues" evidence="8">
    <location>
        <begin position="1254"/>
        <end position="1264"/>
    </location>
</feature>
<feature type="compositionally biased region" description="Basic and acidic residues" evidence="8">
    <location>
        <begin position="1062"/>
        <end position="1162"/>
    </location>
</feature>
<feature type="compositionally biased region" description="Basic and acidic residues" evidence="8">
    <location>
        <begin position="845"/>
        <end position="854"/>
    </location>
</feature>
<feature type="compositionally biased region" description="Basic and acidic residues" evidence="8">
    <location>
        <begin position="670"/>
        <end position="683"/>
    </location>
</feature>
<feature type="region of interest" description="Disordered" evidence="8">
    <location>
        <begin position="784"/>
        <end position="806"/>
    </location>
</feature>
<feature type="compositionally biased region" description="Low complexity" evidence="8">
    <location>
        <begin position="1009"/>
        <end position="1025"/>
    </location>
</feature>
<evidence type="ECO:0000256" key="5">
    <source>
        <dbReference type="ARBA" id="ARBA00022829"/>
    </source>
</evidence>
<dbReference type="PANTHER" id="PTHR13142:SF1">
    <property type="entry name" value="INNER CENTROMERE PROTEIN"/>
    <property type="match status" value="1"/>
</dbReference>
<gene>
    <name evidence="10" type="ORF">CERSUDRAFT_119010</name>
</gene>
<feature type="region of interest" description="Disordered" evidence="8">
    <location>
        <begin position="1055"/>
        <end position="1316"/>
    </location>
</feature>
<evidence type="ECO:0000256" key="8">
    <source>
        <dbReference type="SAM" id="MobiDB-lite"/>
    </source>
</evidence>
<dbReference type="InterPro" id="IPR005635">
    <property type="entry name" value="Inner_centromere_prot_ARK-bd"/>
</dbReference>
<feature type="compositionally biased region" description="Basic and acidic residues" evidence="8">
    <location>
        <begin position="650"/>
        <end position="661"/>
    </location>
</feature>
<dbReference type="Pfam" id="PF03941">
    <property type="entry name" value="INCENP_ARK-bind"/>
    <property type="match status" value="1"/>
</dbReference>